<accession>A0ABY8BHB7</accession>
<organism evidence="2 3">
    <name type="scientific">Pseudoduganella chitinolytica</name>
    <dbReference type="NCBI Taxonomy" id="34070"/>
    <lineage>
        <taxon>Bacteria</taxon>
        <taxon>Pseudomonadati</taxon>
        <taxon>Pseudomonadota</taxon>
        <taxon>Betaproteobacteria</taxon>
        <taxon>Burkholderiales</taxon>
        <taxon>Oxalobacteraceae</taxon>
        <taxon>Telluria group</taxon>
        <taxon>Pseudoduganella</taxon>
    </lineage>
</organism>
<gene>
    <name evidence="2" type="ORF">PX653_11375</name>
</gene>
<feature type="compositionally biased region" description="Polar residues" evidence="1">
    <location>
        <begin position="174"/>
        <end position="183"/>
    </location>
</feature>
<feature type="compositionally biased region" description="Basic and acidic residues" evidence="1">
    <location>
        <begin position="131"/>
        <end position="140"/>
    </location>
</feature>
<keyword evidence="3" id="KW-1185">Reference proteome</keyword>
<dbReference type="InterPro" id="IPR021735">
    <property type="entry name" value="DUF3306"/>
</dbReference>
<sequence>MADATPAEGFLRRWARLKSTGASEPVAPPPVEAPATPAPPTLADVAQLGADADFSRFVAPGVDGTVRRLALKKLFADPHFHTPDGLDIYMGDYTKADPIPAAMMAALHHARNVFGAGTQQDDDPAATSRPDPADADKTDPAEPAGTDPATHAPQDDADTGTHTPRDDAIPDPATPSNPDDITV</sequence>
<evidence type="ECO:0000256" key="1">
    <source>
        <dbReference type="SAM" id="MobiDB-lite"/>
    </source>
</evidence>
<protein>
    <submittedName>
        <fullName evidence="2">DUF3306 domain-containing protein</fullName>
    </submittedName>
</protein>
<evidence type="ECO:0000313" key="3">
    <source>
        <dbReference type="Proteomes" id="UP001216510"/>
    </source>
</evidence>
<dbReference type="EMBL" id="CP119083">
    <property type="protein sequence ID" value="WEF35322.1"/>
    <property type="molecule type" value="Genomic_DNA"/>
</dbReference>
<feature type="region of interest" description="Disordered" evidence="1">
    <location>
        <begin position="116"/>
        <end position="183"/>
    </location>
</feature>
<proteinExistence type="predicted"/>
<dbReference type="Proteomes" id="UP001216510">
    <property type="component" value="Chromosome"/>
</dbReference>
<evidence type="ECO:0000313" key="2">
    <source>
        <dbReference type="EMBL" id="WEF35322.1"/>
    </source>
</evidence>
<reference evidence="2 3" key="1">
    <citation type="submission" date="2023-02" db="EMBL/GenBank/DDBJ databases">
        <title>Gemone sequence of Telluria chitinolytica ACM 3522T.</title>
        <authorList>
            <person name="Frediansyah A."/>
            <person name="Miess H."/>
            <person name="Gross H."/>
        </authorList>
    </citation>
    <scope>NUCLEOTIDE SEQUENCE [LARGE SCALE GENOMIC DNA]</scope>
    <source>
        <strain evidence="2 3">ACM 3522</strain>
    </source>
</reference>
<dbReference type="RefSeq" id="WP_277417986.1">
    <property type="nucleotide sequence ID" value="NZ_CP119083.1"/>
</dbReference>
<name>A0ABY8BHB7_9BURK</name>
<dbReference type="Pfam" id="PF11748">
    <property type="entry name" value="DUF3306"/>
    <property type="match status" value="1"/>
</dbReference>